<comment type="similarity">
    <text evidence="1">Belongs to the ABC transporter superfamily.</text>
</comment>
<evidence type="ECO:0000313" key="8">
    <source>
        <dbReference type="Proteomes" id="UP000325161"/>
    </source>
</evidence>
<reference evidence="7 8" key="1">
    <citation type="submission" date="2019-08" db="EMBL/GenBank/DDBJ databases">
        <title>Amphibian skin-associated Pigmentiphaga: genome sequence and occurrence across geography and hosts.</title>
        <authorList>
            <person name="Bletz M.C."/>
            <person name="Bunk B."/>
            <person name="Sproeer C."/>
            <person name="Biwer P."/>
            <person name="Reiter S."/>
            <person name="Rabemananjara F.C.E."/>
            <person name="Schulz S."/>
            <person name="Overmann J."/>
            <person name="Vences M."/>
        </authorList>
    </citation>
    <scope>NUCLEOTIDE SEQUENCE [LARGE SCALE GENOMIC DNA]</scope>
    <source>
        <strain evidence="7 8">Mada1488</strain>
    </source>
</reference>
<keyword evidence="3" id="KW-1003">Cell membrane</keyword>
<evidence type="ECO:0000256" key="3">
    <source>
        <dbReference type="ARBA" id="ARBA00022475"/>
    </source>
</evidence>
<evidence type="ECO:0000256" key="5">
    <source>
        <dbReference type="ARBA" id="ARBA00022840"/>
    </source>
</evidence>
<dbReference type="PANTHER" id="PTHR42788:SF19">
    <property type="entry name" value="ALIPHATIC SULFONATES IMPORT ATP-BINDING PROTEIN SSUB 2"/>
    <property type="match status" value="1"/>
</dbReference>
<dbReference type="InterPro" id="IPR003439">
    <property type="entry name" value="ABC_transporter-like_ATP-bd"/>
</dbReference>
<dbReference type="Pfam" id="PF00005">
    <property type="entry name" value="ABC_tran"/>
    <property type="match status" value="1"/>
</dbReference>
<keyword evidence="5 7" id="KW-0067">ATP-binding</keyword>
<dbReference type="InterPro" id="IPR017871">
    <property type="entry name" value="ABC_transporter-like_CS"/>
</dbReference>
<keyword evidence="4" id="KW-0547">Nucleotide-binding</keyword>
<keyword evidence="8" id="KW-1185">Reference proteome</keyword>
<dbReference type="OrthoDB" id="9783039at2"/>
<evidence type="ECO:0000256" key="2">
    <source>
        <dbReference type="ARBA" id="ARBA00022448"/>
    </source>
</evidence>
<accession>A0A5C0B3A1</accession>
<dbReference type="GO" id="GO:0005524">
    <property type="term" value="F:ATP binding"/>
    <property type="evidence" value="ECO:0007669"/>
    <property type="project" value="UniProtKB-KW"/>
</dbReference>
<dbReference type="AlphaFoldDB" id="A0A5C0B3A1"/>
<dbReference type="PROSITE" id="PS50893">
    <property type="entry name" value="ABC_TRANSPORTER_2"/>
    <property type="match status" value="1"/>
</dbReference>
<keyword evidence="3" id="KW-0472">Membrane</keyword>
<feature type="domain" description="ABC transporter" evidence="6">
    <location>
        <begin position="2"/>
        <end position="224"/>
    </location>
</feature>
<evidence type="ECO:0000259" key="6">
    <source>
        <dbReference type="PROSITE" id="PS50893"/>
    </source>
</evidence>
<dbReference type="Gene3D" id="3.40.50.300">
    <property type="entry name" value="P-loop containing nucleotide triphosphate hydrolases"/>
    <property type="match status" value="1"/>
</dbReference>
<dbReference type="InterPro" id="IPR050166">
    <property type="entry name" value="ABC_transporter_ATP-bind"/>
</dbReference>
<evidence type="ECO:0000313" key="7">
    <source>
        <dbReference type="EMBL" id="QEI09072.1"/>
    </source>
</evidence>
<dbReference type="SMART" id="SM00382">
    <property type="entry name" value="AAA"/>
    <property type="match status" value="1"/>
</dbReference>
<protein>
    <submittedName>
        <fullName evidence="7">ABC transporter ATP-binding protein</fullName>
    </submittedName>
</protein>
<dbReference type="KEGG" id="pacr:FXN63_02340"/>
<evidence type="ECO:0000256" key="1">
    <source>
        <dbReference type="ARBA" id="ARBA00005417"/>
    </source>
</evidence>
<dbReference type="EMBL" id="CP043046">
    <property type="protein sequence ID" value="QEI09072.1"/>
    <property type="molecule type" value="Genomic_DNA"/>
</dbReference>
<name>A0A5C0B3A1_9BURK</name>
<proteinExistence type="inferred from homology"/>
<dbReference type="InterPro" id="IPR003593">
    <property type="entry name" value="AAA+_ATPase"/>
</dbReference>
<gene>
    <name evidence="7" type="ORF">FXN63_02340</name>
</gene>
<evidence type="ECO:0000256" key="4">
    <source>
        <dbReference type="ARBA" id="ARBA00022741"/>
    </source>
</evidence>
<dbReference type="SUPFAM" id="SSF52540">
    <property type="entry name" value="P-loop containing nucleoside triphosphate hydrolases"/>
    <property type="match status" value="1"/>
</dbReference>
<keyword evidence="2" id="KW-0813">Transport</keyword>
<dbReference type="GO" id="GO:0016887">
    <property type="term" value="F:ATP hydrolysis activity"/>
    <property type="evidence" value="ECO:0007669"/>
    <property type="project" value="InterPro"/>
</dbReference>
<sequence>MLQARHVARRFDRGVVALSDIDLTLHAGEILTLLGPSGCGKSSLLRLFAGLDAPSDGEILRDPSARLSFVFQEATLMPWTTVAANVALPLVLDNVPARDRAASVDDALARVGLSDFAKAYPRELSGGMKMRVSIARALVTQPSLLLMDEPFGALDDITRQRLDDELLALVRAQGLSVVFVTHNVFEAAYLSDRVAVMSPRPGRIVDEIRIDAPVRDAAFRQSAQYGALAMQLHTALLNASEATA</sequence>
<dbReference type="InterPro" id="IPR027417">
    <property type="entry name" value="P-loop_NTPase"/>
</dbReference>
<dbReference type="PANTHER" id="PTHR42788">
    <property type="entry name" value="TAURINE IMPORT ATP-BINDING PROTEIN-RELATED"/>
    <property type="match status" value="1"/>
</dbReference>
<dbReference type="CDD" id="cd03293">
    <property type="entry name" value="ABC_NrtD_SsuB_transporters"/>
    <property type="match status" value="1"/>
</dbReference>
<dbReference type="PROSITE" id="PS00211">
    <property type="entry name" value="ABC_TRANSPORTER_1"/>
    <property type="match status" value="1"/>
</dbReference>
<organism evidence="7 8">
    <name type="scientific">Pigmentiphaga aceris</name>
    <dbReference type="NCBI Taxonomy" id="1940612"/>
    <lineage>
        <taxon>Bacteria</taxon>
        <taxon>Pseudomonadati</taxon>
        <taxon>Pseudomonadota</taxon>
        <taxon>Betaproteobacteria</taxon>
        <taxon>Burkholderiales</taxon>
        <taxon>Alcaligenaceae</taxon>
        <taxon>Pigmentiphaga</taxon>
    </lineage>
</organism>
<dbReference type="Proteomes" id="UP000325161">
    <property type="component" value="Chromosome"/>
</dbReference>